<reference evidence="2" key="1">
    <citation type="submission" date="2021-12" db="EMBL/GenBank/DDBJ databases">
        <authorList>
            <person name="Lee J.-H."/>
            <person name="Kim S.-B."/>
        </authorList>
    </citation>
    <scope>NUCLEOTIDE SEQUENCE</scope>
    <source>
        <strain evidence="2">NR30</strain>
    </source>
</reference>
<gene>
    <name evidence="2" type="ORF">LJ657_32615</name>
</gene>
<organism evidence="2 3">
    <name type="scientific">Streptomyces guryensis</name>
    <dbReference type="NCBI Taxonomy" id="2886947"/>
    <lineage>
        <taxon>Bacteria</taxon>
        <taxon>Bacillati</taxon>
        <taxon>Actinomycetota</taxon>
        <taxon>Actinomycetes</taxon>
        <taxon>Kitasatosporales</taxon>
        <taxon>Streptomycetaceae</taxon>
        <taxon>Streptomyces</taxon>
    </lineage>
</organism>
<dbReference type="Proteomes" id="UP001108029">
    <property type="component" value="Unassembled WGS sequence"/>
</dbReference>
<evidence type="ECO:0000256" key="1">
    <source>
        <dbReference type="SAM" id="MobiDB-lite"/>
    </source>
</evidence>
<feature type="region of interest" description="Disordered" evidence="1">
    <location>
        <begin position="1"/>
        <end position="34"/>
    </location>
</feature>
<sequence length="58" mass="5756">MAAVASPHTASAGSVGSFGLTGPHPAQPAGAGPDEREMAVVDLFRVRGGRIVLIFPAG</sequence>
<dbReference type="EMBL" id="JAJSBI010000020">
    <property type="protein sequence ID" value="MCD9878276.1"/>
    <property type="molecule type" value="Genomic_DNA"/>
</dbReference>
<name>A0A9Q3Z7K3_9ACTN</name>
<protein>
    <submittedName>
        <fullName evidence="2">Uncharacterized protein</fullName>
    </submittedName>
</protein>
<keyword evidence="3" id="KW-1185">Reference proteome</keyword>
<evidence type="ECO:0000313" key="2">
    <source>
        <dbReference type="EMBL" id="MCD9878276.1"/>
    </source>
</evidence>
<dbReference type="AlphaFoldDB" id="A0A9Q3Z7K3"/>
<proteinExistence type="predicted"/>
<evidence type="ECO:0000313" key="3">
    <source>
        <dbReference type="Proteomes" id="UP001108029"/>
    </source>
</evidence>
<dbReference type="RefSeq" id="WP_232652494.1">
    <property type="nucleotide sequence ID" value="NZ_JAJSBI010000020.1"/>
</dbReference>
<feature type="compositionally biased region" description="Low complexity" evidence="1">
    <location>
        <begin position="22"/>
        <end position="32"/>
    </location>
</feature>
<comment type="caution">
    <text evidence="2">The sequence shown here is derived from an EMBL/GenBank/DDBJ whole genome shotgun (WGS) entry which is preliminary data.</text>
</comment>
<accession>A0A9Q3Z7K3</accession>